<dbReference type="GO" id="GO:0003723">
    <property type="term" value="F:RNA binding"/>
    <property type="evidence" value="ECO:0007669"/>
    <property type="project" value="InterPro"/>
</dbReference>
<proteinExistence type="predicted"/>
<sequence length="89" mass="10199">MALVLTVRHGEKLFIDNDCLTVIEVSATERKSKIQIRNKIFDLDDQNSVEILPNVFSFIGNSDDSVCRIGFDAPRSVKILRESLYRQKK</sequence>
<gene>
    <name evidence="1" type="ORF">DI586_11425</name>
</gene>
<evidence type="ECO:0008006" key="3">
    <source>
        <dbReference type="Google" id="ProtNLM"/>
    </source>
</evidence>
<dbReference type="Proteomes" id="UP000249739">
    <property type="component" value="Unassembled WGS sequence"/>
</dbReference>
<dbReference type="EMBL" id="QFOT01000201">
    <property type="protein sequence ID" value="PZP53064.1"/>
    <property type="molecule type" value="Genomic_DNA"/>
</dbReference>
<accession>A0A2W5FFK6</accession>
<dbReference type="SUPFAM" id="SSF117130">
    <property type="entry name" value="CsrA-like"/>
    <property type="match status" value="1"/>
</dbReference>
<dbReference type="Gene3D" id="2.60.40.4380">
    <property type="entry name" value="Translational regulator CsrA"/>
    <property type="match status" value="1"/>
</dbReference>
<reference evidence="1 2" key="1">
    <citation type="submission" date="2017-08" db="EMBL/GenBank/DDBJ databases">
        <title>Infants hospitalized years apart are colonized by the same room-sourced microbial strains.</title>
        <authorList>
            <person name="Brooks B."/>
            <person name="Olm M.R."/>
            <person name="Firek B.A."/>
            <person name="Baker R."/>
            <person name="Thomas B.C."/>
            <person name="Morowitz M.J."/>
            <person name="Banfield J.F."/>
        </authorList>
    </citation>
    <scope>NUCLEOTIDE SEQUENCE [LARGE SCALE GENOMIC DNA]</scope>
    <source>
        <strain evidence="1">S2_006_000_R2_64</strain>
    </source>
</reference>
<evidence type="ECO:0000313" key="2">
    <source>
        <dbReference type="Proteomes" id="UP000249739"/>
    </source>
</evidence>
<organism evidence="1 2">
    <name type="scientific">Micavibrio aeruginosavorus</name>
    <dbReference type="NCBI Taxonomy" id="349221"/>
    <lineage>
        <taxon>Bacteria</taxon>
        <taxon>Pseudomonadati</taxon>
        <taxon>Bdellovibrionota</taxon>
        <taxon>Bdellovibrionia</taxon>
        <taxon>Bdellovibrionales</taxon>
        <taxon>Pseudobdellovibrionaceae</taxon>
        <taxon>Micavibrio</taxon>
    </lineage>
</organism>
<dbReference type="GO" id="GO:0006109">
    <property type="term" value="P:regulation of carbohydrate metabolic process"/>
    <property type="evidence" value="ECO:0007669"/>
    <property type="project" value="InterPro"/>
</dbReference>
<dbReference type="AlphaFoldDB" id="A0A2W5FFK6"/>
<dbReference type="GO" id="GO:0006402">
    <property type="term" value="P:mRNA catabolic process"/>
    <property type="evidence" value="ECO:0007669"/>
    <property type="project" value="InterPro"/>
</dbReference>
<evidence type="ECO:0000313" key="1">
    <source>
        <dbReference type="EMBL" id="PZP53064.1"/>
    </source>
</evidence>
<dbReference type="InterPro" id="IPR036107">
    <property type="entry name" value="CsrA_sf"/>
</dbReference>
<comment type="caution">
    <text evidence="1">The sequence shown here is derived from an EMBL/GenBank/DDBJ whole genome shotgun (WGS) entry which is preliminary data.</text>
</comment>
<protein>
    <recommendedName>
        <fullName evidence="3">Carbon storage regulator</fullName>
    </recommendedName>
</protein>
<name>A0A2W5FFK6_9BACT</name>